<dbReference type="Gene3D" id="3.90.550.10">
    <property type="entry name" value="Spore Coat Polysaccharide Biosynthesis Protein SpsA, Chain A"/>
    <property type="match status" value="2"/>
</dbReference>
<accession>A0AAN7DG28</accession>
<evidence type="ECO:0000256" key="2">
    <source>
        <dbReference type="ARBA" id="ARBA00023157"/>
    </source>
</evidence>
<dbReference type="SUPFAM" id="SSF53448">
    <property type="entry name" value="Nucleotide-diphospho-sugar transferases"/>
    <property type="match status" value="1"/>
</dbReference>
<evidence type="ECO:0000313" key="5">
    <source>
        <dbReference type="Proteomes" id="UP001304243"/>
    </source>
</evidence>
<name>A0AAN7DG28_9FUNG</name>
<dbReference type="AlphaFoldDB" id="A0AAN7DG28"/>
<evidence type="ECO:0000256" key="1">
    <source>
        <dbReference type="ARBA" id="ARBA00022679"/>
    </source>
</evidence>
<dbReference type="Pfam" id="PF09258">
    <property type="entry name" value="Glyco_transf_64"/>
    <property type="match status" value="1"/>
</dbReference>
<protein>
    <submittedName>
        <fullName evidence="4">Phospholipid transporting ATPase</fullName>
    </submittedName>
</protein>
<dbReference type="InterPro" id="IPR015338">
    <property type="entry name" value="GT64_dom"/>
</dbReference>
<dbReference type="InterPro" id="IPR002495">
    <property type="entry name" value="Glyco_trans_8"/>
</dbReference>
<organism evidence="4 5">
    <name type="scientific">Mucor velutinosus</name>
    <dbReference type="NCBI Taxonomy" id="708070"/>
    <lineage>
        <taxon>Eukaryota</taxon>
        <taxon>Fungi</taxon>
        <taxon>Fungi incertae sedis</taxon>
        <taxon>Mucoromycota</taxon>
        <taxon>Mucoromycotina</taxon>
        <taxon>Mucoromycetes</taxon>
        <taxon>Mucorales</taxon>
        <taxon>Mucorineae</taxon>
        <taxon>Mucoraceae</taxon>
        <taxon>Mucor</taxon>
    </lineage>
</organism>
<comment type="caution">
    <text evidence="4">The sequence shown here is derived from an EMBL/GenBank/DDBJ whole genome shotgun (WGS) entry which is preliminary data.</text>
</comment>
<keyword evidence="5" id="KW-1185">Reference proteome</keyword>
<keyword evidence="2" id="KW-1015">Disulfide bond</keyword>
<dbReference type="GeneID" id="89954983"/>
<keyword evidence="1" id="KW-0808">Transferase</keyword>
<dbReference type="Pfam" id="PF01501">
    <property type="entry name" value="Glyco_transf_8"/>
    <property type="match status" value="1"/>
</dbReference>
<evidence type="ECO:0000259" key="3">
    <source>
        <dbReference type="Pfam" id="PF09258"/>
    </source>
</evidence>
<feature type="domain" description="Glycosyl transferase 64" evidence="3">
    <location>
        <begin position="359"/>
        <end position="598"/>
    </location>
</feature>
<dbReference type="RefSeq" id="XP_064682993.1">
    <property type="nucleotide sequence ID" value="XM_064830491.1"/>
</dbReference>
<sequence>MTMTMYNINKKSCRFLVGLLFMAVLVYLFQAGTFSKSTFMTKGSSETTNLSNWDATSNNRSAQVDIIQQQQRPNEKAFVTFLCDDVMGEATEVLVYSLKQTNTKHDIVVLVLDDVTQMVRSRLEYLGAKIINVDQIKYPWDSSSARRKGFNKACRYSKLNLWNLTQYDKVVFLDADTMVVNNIDELFGYPQFTAAVDIGGVLNTGVFVAEPNAETYKDIMATYENAPSYNKGDQGFLNYYFNQTANPLPGNYNLMIKFTHFSTLASEFVTKNTVKVLHFTSETKPWNFYFLHQREWRENYDGYLFGLWTRSLRNMRSQLIEGGLWTSTNDWENKGRVANICDRRLKSNYGRRYPRKNQFTVIVTLNKPSINKQYLEQMLRMYASSKKVHQIFINGNSIKDQHGERFSLNQAYLRSLKLRKPVKAVARGSYNTVNWKFSPIQGITTDAVYLADENIITSLEDLEFAYDLWKKNMDSIVGFKSDAHSLQTATNSYTFVENVDSASRYSMISNNMFLKSDFLYGYTCIMPEEIHQYIDTYPTCRDIAINMLVSGQTGSSPILVKADYVFEFEDNHPQTIRQRSQCINELSALFNGKNPLNLNNEVVSKMSPDQVNTPASWDTWASSIAAIKAEKNSA</sequence>
<dbReference type="PANTHER" id="PTHR11183">
    <property type="entry name" value="GLYCOGENIN SUBFAMILY MEMBER"/>
    <property type="match status" value="1"/>
</dbReference>
<evidence type="ECO:0000313" key="4">
    <source>
        <dbReference type="EMBL" id="KAK4516327.1"/>
    </source>
</evidence>
<dbReference type="InterPro" id="IPR029044">
    <property type="entry name" value="Nucleotide-diphossugar_trans"/>
</dbReference>
<gene>
    <name evidence="4" type="primary">DNF1_2</name>
    <name evidence="4" type="ORF">ATC70_011297</name>
</gene>
<dbReference type="InterPro" id="IPR050587">
    <property type="entry name" value="GNT1/Glycosyltrans_8"/>
</dbReference>
<dbReference type="EMBL" id="JASEJX010000014">
    <property type="protein sequence ID" value="KAK4516327.1"/>
    <property type="molecule type" value="Genomic_DNA"/>
</dbReference>
<proteinExistence type="predicted"/>
<dbReference type="Proteomes" id="UP001304243">
    <property type="component" value="Unassembled WGS sequence"/>
</dbReference>
<reference evidence="4 5" key="1">
    <citation type="submission" date="2022-11" db="EMBL/GenBank/DDBJ databases">
        <title>Mucor velutinosus strain NIH1002 WGS.</title>
        <authorList>
            <person name="Subramanian P."/>
            <person name="Mullikin J.C."/>
            <person name="Segre J.A."/>
            <person name="Zelazny A.M."/>
        </authorList>
    </citation>
    <scope>NUCLEOTIDE SEQUENCE [LARGE SCALE GENOMIC DNA]</scope>
    <source>
        <strain evidence="4 5">NIH1002</strain>
    </source>
</reference>
<dbReference type="GO" id="GO:0016020">
    <property type="term" value="C:membrane"/>
    <property type="evidence" value="ECO:0007669"/>
    <property type="project" value="InterPro"/>
</dbReference>
<dbReference type="GO" id="GO:0016757">
    <property type="term" value="F:glycosyltransferase activity"/>
    <property type="evidence" value="ECO:0007669"/>
    <property type="project" value="InterPro"/>
</dbReference>